<comment type="caution">
    <text evidence="1">The sequence shown here is derived from an EMBL/GenBank/DDBJ whole genome shotgun (WGS) entry which is preliminary data.</text>
</comment>
<gene>
    <name evidence="1" type="ORF">RDI58_012449</name>
</gene>
<dbReference type="EMBL" id="JBANQN010000005">
    <property type="protein sequence ID" value="KAK6788651.1"/>
    <property type="molecule type" value="Genomic_DNA"/>
</dbReference>
<name>A0AAN8YED7_SOLBU</name>
<keyword evidence="2" id="KW-1185">Reference proteome</keyword>
<dbReference type="PANTHER" id="PTHR31973">
    <property type="entry name" value="POLYPROTEIN, PUTATIVE-RELATED"/>
    <property type="match status" value="1"/>
</dbReference>
<protein>
    <submittedName>
        <fullName evidence="1">Uncharacterized protein</fullName>
    </submittedName>
</protein>
<sequence>MVLEILEGGFTDGYNKLKAYAIELKESNLGSDVVINLSKEALAQCKRKFLIMYICFKAMKMGFKEGLRPFIGLDDTFFRGDQKDFKLIFGAASTFTRTPKWRRHNLYVRHAKGITGCNKDGVPLST</sequence>
<dbReference type="PANTHER" id="PTHR31973:SF189">
    <property type="entry name" value="TRANSPOSASE, MUDR, PLANT, MULE TRANSPOSASE DOMAIN PROTEIN-RELATED"/>
    <property type="match status" value="1"/>
</dbReference>
<evidence type="ECO:0000313" key="1">
    <source>
        <dbReference type="EMBL" id="KAK6788651.1"/>
    </source>
</evidence>
<dbReference type="AlphaFoldDB" id="A0AAN8YED7"/>
<reference evidence="1 2" key="1">
    <citation type="submission" date="2024-02" db="EMBL/GenBank/DDBJ databases">
        <title>de novo genome assembly of Solanum bulbocastanum strain 11H21.</title>
        <authorList>
            <person name="Hosaka A.J."/>
        </authorList>
    </citation>
    <scope>NUCLEOTIDE SEQUENCE [LARGE SCALE GENOMIC DNA]</scope>
    <source>
        <tissue evidence="1">Young leaves</tissue>
    </source>
</reference>
<evidence type="ECO:0000313" key="2">
    <source>
        <dbReference type="Proteomes" id="UP001371456"/>
    </source>
</evidence>
<organism evidence="1 2">
    <name type="scientific">Solanum bulbocastanum</name>
    <name type="common">Wild potato</name>
    <dbReference type="NCBI Taxonomy" id="147425"/>
    <lineage>
        <taxon>Eukaryota</taxon>
        <taxon>Viridiplantae</taxon>
        <taxon>Streptophyta</taxon>
        <taxon>Embryophyta</taxon>
        <taxon>Tracheophyta</taxon>
        <taxon>Spermatophyta</taxon>
        <taxon>Magnoliopsida</taxon>
        <taxon>eudicotyledons</taxon>
        <taxon>Gunneridae</taxon>
        <taxon>Pentapetalae</taxon>
        <taxon>asterids</taxon>
        <taxon>lamiids</taxon>
        <taxon>Solanales</taxon>
        <taxon>Solanaceae</taxon>
        <taxon>Solanoideae</taxon>
        <taxon>Solaneae</taxon>
        <taxon>Solanum</taxon>
    </lineage>
</organism>
<dbReference type="Proteomes" id="UP001371456">
    <property type="component" value="Unassembled WGS sequence"/>
</dbReference>
<accession>A0AAN8YED7</accession>
<proteinExistence type="predicted"/>